<accession>A0ABP6ZX12</accession>
<name>A0ABP6ZX12_9ACTN</name>
<sequence>MTAKDPRSTRAWRKLKAMHLAEAASSSAPLICWRCELPIEPGQAVDLGHLTDQALAEPGMPVRVALEHRSCNRAAGHALSRELLRRPRVQNTAWITTELRVTDREG</sequence>
<keyword evidence="2" id="KW-1185">Reference proteome</keyword>
<gene>
    <name evidence="1" type="ORF">GCM10022236_23820</name>
</gene>
<dbReference type="RefSeq" id="WP_344804700.1">
    <property type="nucleotide sequence ID" value="NZ_BAABAB010000016.1"/>
</dbReference>
<comment type="caution">
    <text evidence="1">The sequence shown here is derived from an EMBL/GenBank/DDBJ whole genome shotgun (WGS) entry which is preliminary data.</text>
</comment>
<evidence type="ECO:0000313" key="2">
    <source>
        <dbReference type="Proteomes" id="UP001501490"/>
    </source>
</evidence>
<organism evidence="1 2">
    <name type="scientific">Microlunatus ginsengisoli</name>
    <dbReference type="NCBI Taxonomy" id="363863"/>
    <lineage>
        <taxon>Bacteria</taxon>
        <taxon>Bacillati</taxon>
        <taxon>Actinomycetota</taxon>
        <taxon>Actinomycetes</taxon>
        <taxon>Propionibacteriales</taxon>
        <taxon>Propionibacteriaceae</taxon>
        <taxon>Microlunatus</taxon>
    </lineage>
</organism>
<dbReference type="EMBL" id="BAABAB010000016">
    <property type="protein sequence ID" value="GAA3620836.1"/>
    <property type="molecule type" value="Genomic_DNA"/>
</dbReference>
<protein>
    <recommendedName>
        <fullName evidence="3">HNH endonuclease</fullName>
    </recommendedName>
</protein>
<evidence type="ECO:0000313" key="1">
    <source>
        <dbReference type="EMBL" id="GAA3620836.1"/>
    </source>
</evidence>
<reference evidence="2" key="1">
    <citation type="journal article" date="2019" name="Int. J. Syst. Evol. Microbiol.">
        <title>The Global Catalogue of Microorganisms (GCM) 10K type strain sequencing project: providing services to taxonomists for standard genome sequencing and annotation.</title>
        <authorList>
            <consortium name="The Broad Institute Genomics Platform"/>
            <consortium name="The Broad Institute Genome Sequencing Center for Infectious Disease"/>
            <person name="Wu L."/>
            <person name="Ma J."/>
        </authorList>
    </citation>
    <scope>NUCLEOTIDE SEQUENCE [LARGE SCALE GENOMIC DNA]</scope>
    <source>
        <strain evidence="2">JCM 16929</strain>
    </source>
</reference>
<evidence type="ECO:0008006" key="3">
    <source>
        <dbReference type="Google" id="ProtNLM"/>
    </source>
</evidence>
<proteinExistence type="predicted"/>
<dbReference type="Proteomes" id="UP001501490">
    <property type="component" value="Unassembled WGS sequence"/>
</dbReference>